<name>W5T895_9NOCA</name>
<dbReference type="Gene3D" id="3.20.20.370">
    <property type="entry name" value="Glycoside hydrolase/deacetylase"/>
    <property type="match status" value="1"/>
</dbReference>
<dbReference type="InterPro" id="IPR011330">
    <property type="entry name" value="Glyco_hydro/deAcase_b/a-brl"/>
</dbReference>
<dbReference type="KEGG" id="nno:NONO_c05850"/>
<evidence type="ECO:0000313" key="1">
    <source>
        <dbReference type="EMBL" id="AHH15397.1"/>
    </source>
</evidence>
<evidence type="ECO:0000313" key="2">
    <source>
        <dbReference type="Proteomes" id="UP000019150"/>
    </source>
</evidence>
<accession>W5T895</accession>
<dbReference type="SUPFAM" id="SSF88713">
    <property type="entry name" value="Glycoside hydrolase/deacetylase"/>
    <property type="match status" value="1"/>
</dbReference>
<dbReference type="CDD" id="cd11374">
    <property type="entry name" value="CE4_u10"/>
    <property type="match status" value="1"/>
</dbReference>
<dbReference type="Pfam" id="PF10096">
    <property type="entry name" value="DUF2334"/>
    <property type="match status" value="1"/>
</dbReference>
<dbReference type="EMBL" id="CP006850">
    <property type="protein sequence ID" value="AHH15397.1"/>
    <property type="molecule type" value="Genomic_DNA"/>
</dbReference>
<dbReference type="HOGENOM" id="CLU_086960_0_0_11"/>
<reference evidence="1 2" key="1">
    <citation type="journal article" date="2014" name="Appl. Environ. Microbiol.">
        <title>Insights into the Microbial Degradation of Rubber and Gutta-Percha by Analysis of the Complete Genome of Nocardia nova SH22a.</title>
        <authorList>
            <person name="Luo Q."/>
            <person name="Hiessl S."/>
            <person name="Poehlein A."/>
            <person name="Daniel R."/>
            <person name="Steinbuchel A."/>
        </authorList>
    </citation>
    <scope>NUCLEOTIDE SEQUENCE [LARGE SCALE GENOMIC DNA]</scope>
    <source>
        <strain evidence="1">SH22a</strain>
    </source>
</reference>
<sequence length="256" mass="28226">MSLRLHGGDTSAAHSGIMTGNDRGFGQLIVSVSGIRDTTLEQASAFAAEMDSRGVRLSLLVAPRLKGKYRLTEDAHTQEWLRERRASGDAIVLHGYDQAATKRRRAEFATLPKHEARLRLTAADRVMEEIGLRTRLFAAPRWTISDGALAALPEVGFRLALGLTTVHDLERDVAQRCWVHGMGEGFRAEPWWCHALVMSAARIARRGGTLRLAVSAAQLSRPGPHQAMLDAVDLALFHEAAPQVYRWEPFILPHAA</sequence>
<gene>
    <name evidence="1" type="ORF">NONO_c05850</name>
</gene>
<organism evidence="1 2">
    <name type="scientific">Nocardia nova SH22a</name>
    <dbReference type="NCBI Taxonomy" id="1415166"/>
    <lineage>
        <taxon>Bacteria</taxon>
        <taxon>Bacillati</taxon>
        <taxon>Actinomycetota</taxon>
        <taxon>Actinomycetes</taxon>
        <taxon>Mycobacteriales</taxon>
        <taxon>Nocardiaceae</taxon>
        <taxon>Nocardia</taxon>
    </lineage>
</organism>
<keyword evidence="2" id="KW-1185">Reference proteome</keyword>
<protein>
    <recommendedName>
        <fullName evidence="3">Deacetylase</fullName>
    </recommendedName>
</protein>
<dbReference type="GO" id="GO:0005975">
    <property type="term" value="P:carbohydrate metabolic process"/>
    <property type="evidence" value="ECO:0007669"/>
    <property type="project" value="InterPro"/>
</dbReference>
<dbReference type="STRING" id="1415166.NONO_c05850"/>
<dbReference type="Proteomes" id="UP000019150">
    <property type="component" value="Chromosome"/>
</dbReference>
<dbReference type="InterPro" id="IPR018763">
    <property type="entry name" value="DUF2334"/>
</dbReference>
<proteinExistence type="predicted"/>
<dbReference type="PATRIC" id="fig|1415166.3.peg.598"/>
<evidence type="ECO:0008006" key="3">
    <source>
        <dbReference type="Google" id="ProtNLM"/>
    </source>
</evidence>
<dbReference type="AlphaFoldDB" id="W5T895"/>
<dbReference type="eggNOG" id="COG3233">
    <property type="taxonomic scope" value="Bacteria"/>
</dbReference>